<evidence type="ECO:0000256" key="2">
    <source>
        <dbReference type="PROSITE-ProRule" id="PRU00335"/>
    </source>
</evidence>
<name>A0A850NUR4_9PROT</name>
<evidence type="ECO:0000313" key="5">
    <source>
        <dbReference type="EMBL" id="NVN29727.1"/>
    </source>
</evidence>
<dbReference type="Gene3D" id="1.10.357.10">
    <property type="entry name" value="Tetracycline Repressor, domain 2"/>
    <property type="match status" value="1"/>
</dbReference>
<dbReference type="InterPro" id="IPR009057">
    <property type="entry name" value="Homeodomain-like_sf"/>
</dbReference>
<dbReference type="SUPFAM" id="SSF46689">
    <property type="entry name" value="Homeodomain-like"/>
    <property type="match status" value="1"/>
</dbReference>
<evidence type="ECO:0000256" key="1">
    <source>
        <dbReference type="ARBA" id="ARBA00023125"/>
    </source>
</evidence>
<proteinExistence type="predicted"/>
<dbReference type="Pfam" id="PF00440">
    <property type="entry name" value="TetR_N"/>
    <property type="match status" value="1"/>
</dbReference>
<dbReference type="InterPro" id="IPR050109">
    <property type="entry name" value="HTH-type_TetR-like_transc_reg"/>
</dbReference>
<protein>
    <submittedName>
        <fullName evidence="5">Helix-turn-helix transcriptional regulator</fullName>
    </submittedName>
</protein>
<feature type="domain" description="HTH tetR-type" evidence="4">
    <location>
        <begin position="24"/>
        <end position="85"/>
    </location>
</feature>
<evidence type="ECO:0000259" key="4">
    <source>
        <dbReference type="PROSITE" id="PS50977"/>
    </source>
</evidence>
<sequence>MSPNDFHISDRQSVNQDGRRGRPQTSRARMLVAADAVLAAAPFPAAVTMEAIAEAAAVGKGTLFRAFGSRDGLLDALWTRQLDRLRDALAAEDSPLGASGSPRRRVAAFLDALLWCKLDNRHLLRAREAAAGLLASPNYLWMHATLAGLLRDAAPKASQMTIDYAAHALLAPLHIDLIDVLLAAGMNPQDISRAQTRHAKAMIADLRD</sequence>
<dbReference type="PROSITE" id="PS50977">
    <property type="entry name" value="HTH_TETR_2"/>
    <property type="match status" value="1"/>
</dbReference>
<feature type="region of interest" description="Disordered" evidence="3">
    <location>
        <begin position="1"/>
        <end position="25"/>
    </location>
</feature>
<accession>A0A850NUR4</accession>
<dbReference type="EMBL" id="JABXXQ010000062">
    <property type="protein sequence ID" value="NVN29727.1"/>
    <property type="molecule type" value="Genomic_DNA"/>
</dbReference>
<dbReference type="AlphaFoldDB" id="A0A850NUR4"/>
<dbReference type="Proteomes" id="UP000565205">
    <property type="component" value="Unassembled WGS sequence"/>
</dbReference>
<dbReference type="GO" id="GO:0000976">
    <property type="term" value="F:transcription cis-regulatory region binding"/>
    <property type="evidence" value="ECO:0007669"/>
    <property type="project" value="TreeGrafter"/>
</dbReference>
<evidence type="ECO:0000313" key="6">
    <source>
        <dbReference type="Proteomes" id="UP000565205"/>
    </source>
</evidence>
<gene>
    <name evidence="5" type="ORF">HUK83_05170</name>
</gene>
<dbReference type="InterPro" id="IPR001647">
    <property type="entry name" value="HTH_TetR"/>
</dbReference>
<feature type="DNA-binding region" description="H-T-H motif" evidence="2">
    <location>
        <begin position="48"/>
        <end position="67"/>
    </location>
</feature>
<organism evidence="5 6">
    <name type="scientific">Endobacter medicaginis</name>
    <dbReference type="NCBI Taxonomy" id="1181271"/>
    <lineage>
        <taxon>Bacteria</taxon>
        <taxon>Pseudomonadati</taxon>
        <taxon>Pseudomonadota</taxon>
        <taxon>Alphaproteobacteria</taxon>
        <taxon>Acetobacterales</taxon>
        <taxon>Acetobacteraceae</taxon>
        <taxon>Endobacter</taxon>
    </lineage>
</organism>
<comment type="caution">
    <text evidence="5">The sequence shown here is derived from an EMBL/GenBank/DDBJ whole genome shotgun (WGS) entry which is preliminary data.</text>
</comment>
<keyword evidence="1 2" id="KW-0238">DNA-binding</keyword>
<dbReference type="PANTHER" id="PTHR30055:SF209">
    <property type="entry name" value="POSSIBLE TRANSCRIPTIONAL REGULATORY PROTEIN (PROBABLY TETR-FAMILY)"/>
    <property type="match status" value="1"/>
</dbReference>
<evidence type="ECO:0000256" key="3">
    <source>
        <dbReference type="SAM" id="MobiDB-lite"/>
    </source>
</evidence>
<dbReference type="GO" id="GO:0003700">
    <property type="term" value="F:DNA-binding transcription factor activity"/>
    <property type="evidence" value="ECO:0007669"/>
    <property type="project" value="TreeGrafter"/>
</dbReference>
<dbReference type="PANTHER" id="PTHR30055">
    <property type="entry name" value="HTH-TYPE TRANSCRIPTIONAL REGULATOR RUTR"/>
    <property type="match status" value="1"/>
</dbReference>
<reference evidence="5 6" key="1">
    <citation type="submission" date="2020-06" db="EMBL/GenBank/DDBJ databases">
        <title>Description of novel acetic acid bacteria.</title>
        <authorList>
            <person name="Sombolestani A."/>
        </authorList>
    </citation>
    <scope>NUCLEOTIDE SEQUENCE [LARGE SCALE GENOMIC DNA]</scope>
    <source>
        <strain evidence="5 6">LMG 26838</strain>
    </source>
</reference>